<proteinExistence type="predicted"/>
<dbReference type="PANTHER" id="PTHR31001:SF84">
    <property type="entry name" value="FUNGAL SPECIFIC TRANSCRIPTION FACTOR"/>
    <property type="match status" value="1"/>
</dbReference>
<dbReference type="AlphaFoldDB" id="A0A2P4ZRW1"/>
<feature type="domain" description="Zn(2)-C6 fungal-type" evidence="5">
    <location>
        <begin position="17"/>
        <end position="48"/>
    </location>
</feature>
<dbReference type="Proteomes" id="UP000054821">
    <property type="component" value="Unassembled WGS sequence"/>
</dbReference>
<dbReference type="InterPro" id="IPR050613">
    <property type="entry name" value="Sec_Metabolite_Reg"/>
</dbReference>
<evidence type="ECO:0000256" key="1">
    <source>
        <dbReference type="ARBA" id="ARBA00004123"/>
    </source>
</evidence>
<dbReference type="CDD" id="cd12148">
    <property type="entry name" value="fungal_TF_MHR"/>
    <property type="match status" value="1"/>
</dbReference>
<feature type="region of interest" description="Disordered" evidence="4">
    <location>
        <begin position="971"/>
        <end position="990"/>
    </location>
</feature>
<protein>
    <recommendedName>
        <fullName evidence="5">Zn(2)-C6 fungal-type domain-containing protein</fullName>
    </recommendedName>
</protein>
<dbReference type="SUPFAM" id="SSF57701">
    <property type="entry name" value="Zn2/Cys6 DNA-binding domain"/>
    <property type="match status" value="1"/>
</dbReference>
<evidence type="ECO:0000259" key="5">
    <source>
        <dbReference type="PROSITE" id="PS50048"/>
    </source>
</evidence>
<dbReference type="Pfam" id="PF04082">
    <property type="entry name" value="Fungal_trans"/>
    <property type="match status" value="1"/>
</dbReference>
<dbReference type="STRING" id="398673.A0A2P4ZRW1"/>
<dbReference type="PANTHER" id="PTHR31001">
    <property type="entry name" value="UNCHARACTERIZED TRANSCRIPTIONAL REGULATORY PROTEIN"/>
    <property type="match status" value="1"/>
</dbReference>
<dbReference type="GO" id="GO:0003677">
    <property type="term" value="F:DNA binding"/>
    <property type="evidence" value="ECO:0007669"/>
    <property type="project" value="InterPro"/>
</dbReference>
<dbReference type="InterPro" id="IPR001138">
    <property type="entry name" value="Zn2Cys6_DnaBD"/>
</dbReference>
<dbReference type="Pfam" id="PF00172">
    <property type="entry name" value="Zn_clus"/>
    <property type="match status" value="1"/>
</dbReference>
<gene>
    <name evidence="6" type="ORF">TGAM01_v203970</name>
</gene>
<dbReference type="RefSeq" id="XP_024405904.1">
    <property type="nucleotide sequence ID" value="XM_024549319.1"/>
</dbReference>
<dbReference type="InterPro" id="IPR007219">
    <property type="entry name" value="XnlR_reg_dom"/>
</dbReference>
<organism evidence="6 7">
    <name type="scientific">Trichoderma gamsii</name>
    <dbReference type="NCBI Taxonomy" id="398673"/>
    <lineage>
        <taxon>Eukaryota</taxon>
        <taxon>Fungi</taxon>
        <taxon>Dikarya</taxon>
        <taxon>Ascomycota</taxon>
        <taxon>Pezizomycotina</taxon>
        <taxon>Sordariomycetes</taxon>
        <taxon>Hypocreomycetidae</taxon>
        <taxon>Hypocreales</taxon>
        <taxon>Hypocreaceae</taxon>
        <taxon>Trichoderma</taxon>
    </lineage>
</organism>
<dbReference type="GO" id="GO:0008270">
    <property type="term" value="F:zinc ion binding"/>
    <property type="evidence" value="ECO:0007669"/>
    <property type="project" value="InterPro"/>
</dbReference>
<keyword evidence="3" id="KW-0539">Nucleus</keyword>
<reference evidence="6 7" key="1">
    <citation type="journal article" date="2016" name="Genome Announc.">
        <title>Draft Whole-Genome Sequence of Trichoderma gamsii T6085, a Promising Biocontrol Agent of Fusarium Head Blight on Wheat.</title>
        <authorList>
            <person name="Baroncelli R."/>
            <person name="Zapparata A."/>
            <person name="Piaggeschi G."/>
            <person name="Sarrocco S."/>
            <person name="Vannacci G."/>
        </authorList>
    </citation>
    <scope>NUCLEOTIDE SEQUENCE [LARGE SCALE GENOMIC DNA]</scope>
    <source>
        <strain evidence="6 7">T6085</strain>
    </source>
</reference>
<dbReference type="InterPro" id="IPR036864">
    <property type="entry name" value="Zn2-C6_fun-type_DNA-bd_sf"/>
</dbReference>
<comment type="caution">
    <text evidence="6">The sequence shown here is derived from an EMBL/GenBank/DDBJ whole genome shotgun (WGS) entry which is preliminary data.</text>
</comment>
<evidence type="ECO:0000256" key="2">
    <source>
        <dbReference type="ARBA" id="ARBA00022723"/>
    </source>
</evidence>
<dbReference type="GO" id="GO:0005634">
    <property type="term" value="C:nucleus"/>
    <property type="evidence" value="ECO:0007669"/>
    <property type="project" value="UniProtKB-SubCell"/>
</dbReference>
<evidence type="ECO:0000256" key="4">
    <source>
        <dbReference type="SAM" id="MobiDB-lite"/>
    </source>
</evidence>
<evidence type="ECO:0000313" key="6">
    <source>
        <dbReference type="EMBL" id="PON27021.1"/>
    </source>
</evidence>
<sequence>MTALEESLAGPKRHKHSCYQCKRRKQKCDRIWPCSPCATRVESMECSFSGNPSRRSITKSSKAARKIRRQKLAAAAEAASLHTGEEASSAVVVQAADKEGRLDAGHGLNVDGECHAQDVGNSTAVQPDSHRCECQYPAAREAEAEEKLPPFEKRHDDQYSRSASDCEQLREALRALPQQRDRMGMPRLCFIDAVVFVFELTGHCGFNADALVLSFFQNVNPHYSLVHQAEFAAEYAAWWEKRAKNEPLPVPWTCLLLTLCACACQHLPVDIQEKLEEMFHAKCQYLTEKYHYQARMLYNVIPEGQYYRHNVMWMLHSTYWFKAEALFTECCHVFITAVREAQELGFNREECGEHLSSFEREMRRRAWCIIDCWDWQIASGLGRDTLIDHSMCNVQRPSLTLELDGQFSPLMHMNMQSDLVHKLAERFHSPAKIITPIEVMDYKEIIDEWMRNFPAIFALENPDTSHDEEQPWIEYHRYYNYTMGFMMLLNPFRQHMRQSFEQDTPEEQLELRTIAVNMSIRLVKVLDNWINYLTFRDGRFHFIIFSLVDAATMLADVIRNDKARTATRRYEMYQTLEKSRLLQGKLQCLSKSADKGFRIVHKTFKRLMKDAPKEDYVYLPDGKDDTEQEVLRAAMESISLSAENRIDSGKQRRKAREALAEVYAAKPGLQSLPFSHDDDCHDCHENHGHDGNGVLESAHYGIAANVFPDHYVAASEDHRLPTSSTYDLAAPADYSVAAPPIDLAATSSYIELPRNPGYNEPLPLEYVTSAPLDYTTAAPLVDPAAASAYVEPVASDHIFSASPGDAGVAFSNNAIAPNLYGNTLPIDYGAIASSGFDASLPLGYSTTVSPYTNAMLPVYNAFAYFENTGVMSADNVDTNPPLFSAPTAFGSLVAPQIQPFPGYGATALDTTYGSYDNVTGPQDLLSSTAPMTYATPATSISQSSPESYPYSETYVAPALYNTAAPYSDPTIHVDSATSSTSPDSNPSSANFDAAETHAAAIVTATYGPYSIAGYSEENAQQPHHF</sequence>
<keyword evidence="7" id="KW-1185">Reference proteome</keyword>
<keyword evidence="2" id="KW-0479">Metal-binding</keyword>
<accession>A0A2P4ZRW1</accession>
<evidence type="ECO:0000313" key="7">
    <source>
        <dbReference type="Proteomes" id="UP000054821"/>
    </source>
</evidence>
<dbReference type="Gene3D" id="4.10.240.10">
    <property type="entry name" value="Zn(2)-C6 fungal-type DNA-binding domain"/>
    <property type="match status" value="1"/>
</dbReference>
<dbReference type="CDD" id="cd00067">
    <property type="entry name" value="GAL4"/>
    <property type="match status" value="1"/>
</dbReference>
<name>A0A2P4ZRW1_9HYPO</name>
<dbReference type="EMBL" id="JPDN02000011">
    <property type="protein sequence ID" value="PON27021.1"/>
    <property type="molecule type" value="Genomic_DNA"/>
</dbReference>
<dbReference type="PROSITE" id="PS00463">
    <property type="entry name" value="ZN2_CY6_FUNGAL_1"/>
    <property type="match status" value="1"/>
</dbReference>
<dbReference type="PROSITE" id="PS50048">
    <property type="entry name" value="ZN2_CY6_FUNGAL_2"/>
    <property type="match status" value="1"/>
</dbReference>
<dbReference type="GO" id="GO:0006351">
    <property type="term" value="P:DNA-templated transcription"/>
    <property type="evidence" value="ECO:0007669"/>
    <property type="project" value="InterPro"/>
</dbReference>
<dbReference type="GeneID" id="29980600"/>
<evidence type="ECO:0000256" key="3">
    <source>
        <dbReference type="ARBA" id="ARBA00023242"/>
    </source>
</evidence>
<feature type="compositionally biased region" description="Low complexity" evidence="4">
    <location>
        <begin position="974"/>
        <end position="990"/>
    </location>
</feature>
<dbReference type="GO" id="GO:0000981">
    <property type="term" value="F:DNA-binding transcription factor activity, RNA polymerase II-specific"/>
    <property type="evidence" value="ECO:0007669"/>
    <property type="project" value="InterPro"/>
</dbReference>
<dbReference type="SMART" id="SM00906">
    <property type="entry name" value="Fungal_trans"/>
    <property type="match status" value="1"/>
</dbReference>
<comment type="subcellular location">
    <subcellularLocation>
        <location evidence="1">Nucleus</location>
    </subcellularLocation>
</comment>
<dbReference type="SMART" id="SM00066">
    <property type="entry name" value="GAL4"/>
    <property type="match status" value="1"/>
</dbReference>